<dbReference type="SUPFAM" id="SSF55729">
    <property type="entry name" value="Acyl-CoA N-acyltransferases (Nat)"/>
    <property type="match status" value="1"/>
</dbReference>
<dbReference type="Gene3D" id="3.40.630.30">
    <property type="match status" value="1"/>
</dbReference>
<accession>A0A6J4RBH3</accession>
<dbReference type="InterPro" id="IPR052523">
    <property type="entry name" value="Trichothecene_AcTrans"/>
</dbReference>
<dbReference type="GO" id="GO:0016747">
    <property type="term" value="F:acyltransferase activity, transferring groups other than amino-acyl groups"/>
    <property type="evidence" value="ECO:0007669"/>
    <property type="project" value="InterPro"/>
</dbReference>
<gene>
    <name evidence="2" type="ORF">AVDCRST_MAG02-3189</name>
</gene>
<name>A0A6J4RBH3_9ACTN</name>
<dbReference type="EMBL" id="CADCVH010000097">
    <property type="protein sequence ID" value="CAA9466700.1"/>
    <property type="molecule type" value="Genomic_DNA"/>
</dbReference>
<dbReference type="CDD" id="cd04301">
    <property type="entry name" value="NAT_SF"/>
    <property type="match status" value="1"/>
</dbReference>
<dbReference type="Pfam" id="PF13673">
    <property type="entry name" value="Acetyltransf_10"/>
    <property type="match status" value="1"/>
</dbReference>
<dbReference type="InterPro" id="IPR016181">
    <property type="entry name" value="Acyl_CoA_acyltransferase"/>
</dbReference>
<proteinExistence type="predicted"/>
<organism evidence="2">
    <name type="scientific">uncultured Rubrobacteraceae bacterium</name>
    <dbReference type="NCBI Taxonomy" id="349277"/>
    <lineage>
        <taxon>Bacteria</taxon>
        <taxon>Bacillati</taxon>
        <taxon>Actinomycetota</taxon>
        <taxon>Rubrobacteria</taxon>
        <taxon>Rubrobacterales</taxon>
        <taxon>Rubrobacteraceae</taxon>
        <taxon>environmental samples</taxon>
    </lineage>
</organism>
<dbReference type="PANTHER" id="PTHR42791:SF1">
    <property type="entry name" value="N-ACETYLTRANSFERASE DOMAIN-CONTAINING PROTEIN"/>
    <property type="match status" value="1"/>
</dbReference>
<dbReference type="AlphaFoldDB" id="A0A6J4RBH3"/>
<reference evidence="2" key="1">
    <citation type="submission" date="2020-02" db="EMBL/GenBank/DDBJ databases">
        <authorList>
            <person name="Meier V. D."/>
        </authorList>
    </citation>
    <scope>NUCLEOTIDE SEQUENCE</scope>
    <source>
        <strain evidence="2">AVDCRST_MAG02</strain>
    </source>
</reference>
<dbReference type="InterPro" id="IPR000182">
    <property type="entry name" value="GNAT_dom"/>
</dbReference>
<protein>
    <recommendedName>
        <fullName evidence="1">N-acetyltransferase domain-containing protein</fullName>
    </recommendedName>
</protein>
<evidence type="ECO:0000313" key="2">
    <source>
        <dbReference type="EMBL" id="CAA9466700.1"/>
    </source>
</evidence>
<sequence>MTPFQVEPVPASDREQASAVIVLAFITDPVARWVYPDPLDHLRYFPELVESFAGGAFEHGTGYHVDGFSGAALWLPPDVHPDEDAVGTLLQRTVPERNQEEVFSLLEQMDVYRPPEPHWYLPLIGVDPAKASRGYGSALLEHALASCDRENKPAYLDSTSPRNVPLYERYGFEQIGTVQVGSSPPAFPMLRRPRPA</sequence>
<evidence type="ECO:0000259" key="1">
    <source>
        <dbReference type="PROSITE" id="PS51186"/>
    </source>
</evidence>
<dbReference type="PANTHER" id="PTHR42791">
    <property type="entry name" value="GNAT FAMILY ACETYLTRANSFERASE"/>
    <property type="match status" value="1"/>
</dbReference>
<feature type="domain" description="N-acetyltransferase" evidence="1">
    <location>
        <begin position="112"/>
        <end position="194"/>
    </location>
</feature>
<dbReference type="PROSITE" id="PS51186">
    <property type="entry name" value="GNAT"/>
    <property type="match status" value="1"/>
</dbReference>